<dbReference type="Proteomes" id="UP000663844">
    <property type="component" value="Unassembled WGS sequence"/>
</dbReference>
<sequence>IYVADWFNHRIMRWREGDTRGSIVVGGNGEGSASNQLNVPTRLAFDNEENLYVVDQNNRRVQKFEKFSD</sequence>
<dbReference type="SUPFAM" id="SSF101898">
    <property type="entry name" value="NHL repeat"/>
    <property type="match status" value="1"/>
</dbReference>
<dbReference type="EMBL" id="CAJOAZ010028260">
    <property type="protein sequence ID" value="CAF4416020.1"/>
    <property type="molecule type" value="Genomic_DNA"/>
</dbReference>
<gene>
    <name evidence="3" type="ORF">OXD698_LOCUS52337</name>
</gene>
<dbReference type="AlphaFoldDB" id="A0A820Q1Z9"/>
<evidence type="ECO:0000256" key="2">
    <source>
        <dbReference type="PROSITE-ProRule" id="PRU00504"/>
    </source>
</evidence>
<dbReference type="PROSITE" id="PS51125">
    <property type="entry name" value="NHL"/>
    <property type="match status" value="1"/>
</dbReference>
<evidence type="ECO:0000313" key="4">
    <source>
        <dbReference type="Proteomes" id="UP000663844"/>
    </source>
</evidence>
<dbReference type="Pfam" id="PF01436">
    <property type="entry name" value="NHL"/>
    <property type="match status" value="1"/>
</dbReference>
<organism evidence="3 4">
    <name type="scientific">Adineta steineri</name>
    <dbReference type="NCBI Taxonomy" id="433720"/>
    <lineage>
        <taxon>Eukaryota</taxon>
        <taxon>Metazoa</taxon>
        <taxon>Spiralia</taxon>
        <taxon>Gnathifera</taxon>
        <taxon>Rotifera</taxon>
        <taxon>Eurotatoria</taxon>
        <taxon>Bdelloidea</taxon>
        <taxon>Adinetida</taxon>
        <taxon>Adinetidae</taxon>
        <taxon>Adineta</taxon>
    </lineage>
</organism>
<evidence type="ECO:0000313" key="3">
    <source>
        <dbReference type="EMBL" id="CAF4416020.1"/>
    </source>
</evidence>
<accession>A0A820Q1Z9</accession>
<feature type="repeat" description="NHL" evidence="2">
    <location>
        <begin position="31"/>
        <end position="67"/>
    </location>
</feature>
<dbReference type="InterPro" id="IPR001258">
    <property type="entry name" value="NHL_repeat"/>
</dbReference>
<evidence type="ECO:0000256" key="1">
    <source>
        <dbReference type="ARBA" id="ARBA00022737"/>
    </source>
</evidence>
<dbReference type="InterPro" id="IPR011042">
    <property type="entry name" value="6-blade_b-propeller_TolB-like"/>
</dbReference>
<protein>
    <recommendedName>
        <fullName evidence="5">6-bladed beta-propeller</fullName>
    </recommendedName>
</protein>
<proteinExistence type="predicted"/>
<evidence type="ECO:0008006" key="5">
    <source>
        <dbReference type="Google" id="ProtNLM"/>
    </source>
</evidence>
<comment type="caution">
    <text evidence="3">The sequence shown here is derived from an EMBL/GenBank/DDBJ whole genome shotgun (WGS) entry which is preliminary data.</text>
</comment>
<name>A0A820Q1Z9_9BILA</name>
<feature type="non-terminal residue" evidence="3">
    <location>
        <position position="1"/>
    </location>
</feature>
<reference evidence="3" key="1">
    <citation type="submission" date="2021-02" db="EMBL/GenBank/DDBJ databases">
        <authorList>
            <person name="Nowell W R."/>
        </authorList>
    </citation>
    <scope>NUCLEOTIDE SEQUENCE</scope>
</reference>
<dbReference type="Gene3D" id="2.120.10.30">
    <property type="entry name" value="TolB, C-terminal domain"/>
    <property type="match status" value="1"/>
</dbReference>
<keyword evidence="1" id="KW-0677">Repeat</keyword>